<feature type="domain" description="Tubulin binding cofactor C-like" evidence="1">
    <location>
        <begin position="13"/>
        <end position="55"/>
    </location>
</feature>
<dbReference type="AlphaFoldDB" id="A0A4P9W8Y0"/>
<dbReference type="Gene3D" id="2.160.20.70">
    <property type="match status" value="1"/>
</dbReference>
<dbReference type="InterPro" id="IPR039589">
    <property type="entry name" value="TBCC1"/>
</dbReference>
<accession>A0A4P9W8Y0</accession>
<dbReference type="OrthoDB" id="2158412at2759"/>
<dbReference type="PANTHER" id="PTHR16052:SF0">
    <property type="entry name" value="TBCC DOMAIN-CONTAINING PROTEIN 1"/>
    <property type="match status" value="1"/>
</dbReference>
<organism evidence="2 3">
    <name type="scientific">Blyttiomyces helicus</name>
    <dbReference type="NCBI Taxonomy" id="388810"/>
    <lineage>
        <taxon>Eukaryota</taxon>
        <taxon>Fungi</taxon>
        <taxon>Fungi incertae sedis</taxon>
        <taxon>Chytridiomycota</taxon>
        <taxon>Chytridiomycota incertae sedis</taxon>
        <taxon>Chytridiomycetes</taxon>
        <taxon>Chytridiomycetes incertae sedis</taxon>
        <taxon>Blyttiomyces</taxon>
    </lineage>
</organism>
<evidence type="ECO:0000313" key="3">
    <source>
        <dbReference type="Proteomes" id="UP000269721"/>
    </source>
</evidence>
<protein>
    <recommendedName>
        <fullName evidence="1">Tubulin binding cofactor C-like domain-containing protein</fullName>
    </recommendedName>
</protein>
<reference evidence="3" key="1">
    <citation type="journal article" date="2018" name="Nat. Microbiol.">
        <title>Leveraging single-cell genomics to expand the fungal tree of life.</title>
        <authorList>
            <person name="Ahrendt S.R."/>
            <person name="Quandt C.A."/>
            <person name="Ciobanu D."/>
            <person name="Clum A."/>
            <person name="Salamov A."/>
            <person name="Andreopoulos B."/>
            <person name="Cheng J.F."/>
            <person name="Woyke T."/>
            <person name="Pelin A."/>
            <person name="Henrissat B."/>
            <person name="Reynolds N.K."/>
            <person name="Benny G.L."/>
            <person name="Smith M.E."/>
            <person name="James T.Y."/>
            <person name="Grigoriev I.V."/>
        </authorList>
    </citation>
    <scope>NUCLEOTIDE SEQUENCE [LARGE SCALE GENOMIC DNA]</scope>
</reference>
<proteinExistence type="predicted"/>
<gene>
    <name evidence="2" type="ORF">BDK51DRAFT_37810</name>
</gene>
<dbReference type="InterPro" id="IPR012945">
    <property type="entry name" value="Tubulin-bd_cofactor_C_dom"/>
</dbReference>
<dbReference type="GO" id="GO:0051684">
    <property type="term" value="P:maintenance of Golgi location"/>
    <property type="evidence" value="ECO:0007669"/>
    <property type="project" value="TreeGrafter"/>
</dbReference>
<dbReference type="Proteomes" id="UP000269721">
    <property type="component" value="Unassembled WGS sequence"/>
</dbReference>
<dbReference type="EMBL" id="KZ996451">
    <property type="protein sequence ID" value="RKO88834.1"/>
    <property type="molecule type" value="Genomic_DNA"/>
</dbReference>
<dbReference type="Pfam" id="PF07986">
    <property type="entry name" value="TBCC"/>
    <property type="match status" value="1"/>
</dbReference>
<evidence type="ECO:0000313" key="2">
    <source>
        <dbReference type="EMBL" id="RKO88834.1"/>
    </source>
</evidence>
<keyword evidence="3" id="KW-1185">Reference proteome</keyword>
<name>A0A4P9W8Y0_9FUNG</name>
<evidence type="ECO:0000259" key="1">
    <source>
        <dbReference type="Pfam" id="PF07986"/>
    </source>
</evidence>
<dbReference type="InterPro" id="IPR016098">
    <property type="entry name" value="CAP/MinC_C"/>
</dbReference>
<dbReference type="PANTHER" id="PTHR16052">
    <property type="entry name" value="TBCC DOMAIN-CONTAINING PROTEIN 1"/>
    <property type="match status" value="1"/>
</dbReference>
<sequence>MVLVVHPTYISSHDVTLHSVEDCRVYLIGCIRNLTISHCRSTTVILGAASGTVRVVGGTAPATDAVAVASASDGPGITFSGACARFVVDIPGAVRAYLWTRSRPRIVDRGEEGDGAGRPAVVLAPCNRWYRGMGAHAREAGMHPAVNMWDSPLVTTTTTDAAPCWSLLPPTKFVCGEIPFDVALADADEATTDAPAAAVAAESGSGTAAAATPVADPTASPNPLPLPAIYAARVAACELILSRVRAAMEGPQQQQSASVSSSAAQPDSDAVARRAIQARVEAAFKEWMAASGKLRSVAAHLIVGRETGADAEDLEREVVAGNGMCAKQEGESGGGLSVPVASGRAGAGEWTI</sequence>